<dbReference type="Gene3D" id="3.40.50.2300">
    <property type="match status" value="1"/>
</dbReference>
<dbReference type="AlphaFoldDB" id="A0A1N6D0H2"/>
<dbReference type="PROSITE" id="PS00622">
    <property type="entry name" value="HTH_LUXR_1"/>
    <property type="match status" value="1"/>
</dbReference>
<name>A0A1N6D0H2_9SPHN</name>
<protein>
    <submittedName>
        <fullName evidence="8">Two component transcriptional regulator, LuxR family</fullName>
    </submittedName>
</protein>
<dbReference type="GO" id="GO:0006355">
    <property type="term" value="P:regulation of DNA-templated transcription"/>
    <property type="evidence" value="ECO:0007669"/>
    <property type="project" value="InterPro"/>
</dbReference>
<evidence type="ECO:0000256" key="2">
    <source>
        <dbReference type="ARBA" id="ARBA00023015"/>
    </source>
</evidence>
<dbReference type="PANTHER" id="PTHR43214:SF41">
    <property type="entry name" value="NITRATE_NITRITE RESPONSE REGULATOR PROTEIN NARP"/>
    <property type="match status" value="1"/>
</dbReference>
<dbReference type="Pfam" id="PF00072">
    <property type="entry name" value="Response_reg"/>
    <property type="match status" value="1"/>
</dbReference>
<dbReference type="InterPro" id="IPR011006">
    <property type="entry name" value="CheY-like_superfamily"/>
</dbReference>
<dbReference type="Pfam" id="PF00196">
    <property type="entry name" value="GerE"/>
    <property type="match status" value="1"/>
</dbReference>
<reference evidence="9" key="1">
    <citation type="submission" date="2016-11" db="EMBL/GenBank/DDBJ databases">
        <authorList>
            <person name="Varghese N."/>
            <person name="Submissions S."/>
        </authorList>
    </citation>
    <scope>NUCLEOTIDE SEQUENCE [LARGE SCALE GENOMIC DNA]</scope>
    <source>
        <strain evidence="9">DSM 22363</strain>
    </source>
</reference>
<dbReference type="InterPro" id="IPR039420">
    <property type="entry name" value="WalR-like"/>
</dbReference>
<dbReference type="CDD" id="cd06170">
    <property type="entry name" value="LuxR_C_like"/>
    <property type="match status" value="1"/>
</dbReference>
<dbReference type="InterPro" id="IPR001789">
    <property type="entry name" value="Sig_transdc_resp-reg_receiver"/>
</dbReference>
<keyword evidence="9" id="KW-1185">Reference proteome</keyword>
<dbReference type="SMART" id="SM00448">
    <property type="entry name" value="REC"/>
    <property type="match status" value="1"/>
</dbReference>
<dbReference type="InterPro" id="IPR000792">
    <property type="entry name" value="Tscrpt_reg_LuxR_C"/>
</dbReference>
<sequence length="212" mass="23282">MGQTAYSIILVDDHDVVRQGIKMLLENHGSFDVVAECADGGAGLEKAKQLVPDIILLDISMPDVTGIEILEEVRRWCPETRIAILTGLTSRKLLAQAWENGVDGIFLKTSNSRDLAHELKLVCEGNRRLPPEVAELLDEEKGQEKLTQREAQILFAIARGETNATIARRLGISANTVDNHRSNIMRKLGAHSVAELLALALREGLLDSAKQT</sequence>
<dbReference type="SUPFAM" id="SSF52172">
    <property type="entry name" value="CheY-like"/>
    <property type="match status" value="1"/>
</dbReference>
<evidence type="ECO:0000256" key="3">
    <source>
        <dbReference type="ARBA" id="ARBA00023125"/>
    </source>
</evidence>
<keyword evidence="1 5" id="KW-0597">Phosphoprotein</keyword>
<dbReference type="GO" id="GO:0000160">
    <property type="term" value="P:phosphorelay signal transduction system"/>
    <property type="evidence" value="ECO:0007669"/>
    <property type="project" value="InterPro"/>
</dbReference>
<feature type="domain" description="Response regulatory" evidence="7">
    <location>
        <begin position="7"/>
        <end position="123"/>
    </location>
</feature>
<dbReference type="STRING" id="1123272.SAMN02745824_1364"/>
<feature type="modified residue" description="4-aspartylphosphate" evidence="5">
    <location>
        <position position="58"/>
    </location>
</feature>
<keyword evidence="4" id="KW-0804">Transcription</keyword>
<dbReference type="PROSITE" id="PS50110">
    <property type="entry name" value="RESPONSE_REGULATORY"/>
    <property type="match status" value="1"/>
</dbReference>
<dbReference type="InterPro" id="IPR058245">
    <property type="entry name" value="NreC/VraR/RcsB-like_REC"/>
</dbReference>
<evidence type="ECO:0000256" key="4">
    <source>
        <dbReference type="ARBA" id="ARBA00023163"/>
    </source>
</evidence>
<evidence type="ECO:0000259" key="7">
    <source>
        <dbReference type="PROSITE" id="PS50110"/>
    </source>
</evidence>
<evidence type="ECO:0000256" key="1">
    <source>
        <dbReference type="ARBA" id="ARBA00022553"/>
    </source>
</evidence>
<dbReference type="InterPro" id="IPR016032">
    <property type="entry name" value="Sig_transdc_resp-reg_C-effctor"/>
</dbReference>
<feature type="domain" description="HTH luxR-type" evidence="6">
    <location>
        <begin position="139"/>
        <end position="204"/>
    </location>
</feature>
<evidence type="ECO:0000313" key="9">
    <source>
        <dbReference type="Proteomes" id="UP000185192"/>
    </source>
</evidence>
<dbReference type="Proteomes" id="UP000185192">
    <property type="component" value="Unassembled WGS sequence"/>
</dbReference>
<dbReference type="PROSITE" id="PS50043">
    <property type="entry name" value="HTH_LUXR_2"/>
    <property type="match status" value="1"/>
</dbReference>
<dbReference type="GO" id="GO:0003677">
    <property type="term" value="F:DNA binding"/>
    <property type="evidence" value="ECO:0007669"/>
    <property type="project" value="UniProtKB-KW"/>
</dbReference>
<dbReference type="SUPFAM" id="SSF46894">
    <property type="entry name" value="C-terminal effector domain of the bipartite response regulators"/>
    <property type="match status" value="1"/>
</dbReference>
<accession>A0A1N6D0H2</accession>
<evidence type="ECO:0000313" key="8">
    <source>
        <dbReference type="EMBL" id="SIN64237.1"/>
    </source>
</evidence>
<dbReference type="PRINTS" id="PR00038">
    <property type="entry name" value="HTHLUXR"/>
</dbReference>
<gene>
    <name evidence="8" type="ORF">SAMN02745824_1364</name>
</gene>
<keyword evidence="2" id="KW-0805">Transcription regulation</keyword>
<organism evidence="8 9">
    <name type="scientific">Parasphingorhabdus marina DSM 22363</name>
    <dbReference type="NCBI Taxonomy" id="1123272"/>
    <lineage>
        <taxon>Bacteria</taxon>
        <taxon>Pseudomonadati</taxon>
        <taxon>Pseudomonadota</taxon>
        <taxon>Alphaproteobacteria</taxon>
        <taxon>Sphingomonadales</taxon>
        <taxon>Sphingomonadaceae</taxon>
        <taxon>Parasphingorhabdus</taxon>
    </lineage>
</organism>
<dbReference type="SMART" id="SM00421">
    <property type="entry name" value="HTH_LUXR"/>
    <property type="match status" value="1"/>
</dbReference>
<dbReference type="EMBL" id="FSQW01000001">
    <property type="protein sequence ID" value="SIN64237.1"/>
    <property type="molecule type" value="Genomic_DNA"/>
</dbReference>
<evidence type="ECO:0000256" key="5">
    <source>
        <dbReference type="PROSITE-ProRule" id="PRU00169"/>
    </source>
</evidence>
<evidence type="ECO:0000259" key="6">
    <source>
        <dbReference type="PROSITE" id="PS50043"/>
    </source>
</evidence>
<proteinExistence type="predicted"/>
<dbReference type="CDD" id="cd17535">
    <property type="entry name" value="REC_NarL-like"/>
    <property type="match status" value="1"/>
</dbReference>
<keyword evidence="3" id="KW-0238">DNA-binding</keyword>
<dbReference type="PANTHER" id="PTHR43214">
    <property type="entry name" value="TWO-COMPONENT RESPONSE REGULATOR"/>
    <property type="match status" value="1"/>
</dbReference>